<evidence type="ECO:0008006" key="9">
    <source>
        <dbReference type="Google" id="ProtNLM"/>
    </source>
</evidence>
<feature type="domain" description="Ubiquitin-like protease family profile" evidence="5">
    <location>
        <begin position="973"/>
        <end position="1131"/>
    </location>
</feature>
<dbReference type="GO" id="GO:0008234">
    <property type="term" value="F:cysteine-type peptidase activity"/>
    <property type="evidence" value="ECO:0007669"/>
    <property type="project" value="InterPro"/>
</dbReference>
<keyword evidence="4" id="KW-0863">Zinc-finger</keyword>
<gene>
    <name evidence="7" type="ORF">C7M84_000779</name>
</gene>
<protein>
    <recommendedName>
        <fullName evidence="9">SWIM-type domain-containing protein</fullName>
    </recommendedName>
</protein>
<evidence type="ECO:0000256" key="4">
    <source>
        <dbReference type="PROSITE-ProRule" id="PRU00325"/>
    </source>
</evidence>
<dbReference type="Pfam" id="PF21599">
    <property type="entry name" value="ZSWIM3_N"/>
    <property type="match status" value="1"/>
</dbReference>
<keyword evidence="4" id="KW-0862">Zinc</keyword>
<keyword evidence="8" id="KW-1185">Reference proteome</keyword>
<evidence type="ECO:0000256" key="2">
    <source>
        <dbReference type="ARBA" id="ARBA00022670"/>
    </source>
</evidence>
<dbReference type="OrthoDB" id="167578at2759"/>
<dbReference type="InterPro" id="IPR048325">
    <property type="entry name" value="ZSWIM3_N"/>
</dbReference>
<dbReference type="InterPro" id="IPR048324">
    <property type="entry name" value="ZSWIM1-3_RNaseH-like"/>
</dbReference>
<dbReference type="InterPro" id="IPR052579">
    <property type="entry name" value="Zinc_finger_SWIM"/>
</dbReference>
<organism evidence="7 8">
    <name type="scientific">Penaeus vannamei</name>
    <name type="common">Whiteleg shrimp</name>
    <name type="synonym">Litopenaeus vannamei</name>
    <dbReference type="NCBI Taxonomy" id="6689"/>
    <lineage>
        <taxon>Eukaryota</taxon>
        <taxon>Metazoa</taxon>
        <taxon>Ecdysozoa</taxon>
        <taxon>Arthropoda</taxon>
        <taxon>Crustacea</taxon>
        <taxon>Multicrustacea</taxon>
        <taxon>Malacostraca</taxon>
        <taxon>Eumalacostraca</taxon>
        <taxon>Eucarida</taxon>
        <taxon>Decapoda</taxon>
        <taxon>Dendrobranchiata</taxon>
        <taxon>Penaeoidea</taxon>
        <taxon>Penaeidae</taxon>
        <taxon>Penaeus</taxon>
    </lineage>
</organism>
<sequence>MEEVVQERSSTTEQSWRLEVGAEYESFAEFEEDLKSYSEHNFMLFVKDKSTKLNRRDQDGPRRKAMKLLPEKLIYKYIRYKCKHGGKRRFEGRGIRPNQRSFKLSCGAFLVLAMDRKRGKLCVTHFSTEHNHEVSEAIYKNYPENRRLMHPQQTEIFLNLKIDPTKDREYLNEFSGKRLTIEDIYHMKQFLPQLCLQEDVILSSLETLLEEDRKAAVVLSVKGNVLDYLYAQRSSGKKELEEYPDSVFMDVMYKVRNKVMPLVSLMAVDDRNQKHVIAQALVQNTQRDILMSVLEVFKSENESLCPSLSVSDLMKSYEDRTKDFDYKAFLDKTTVSYSITKLVKEMRDVSTDYAFELMIDELKQSESMTVVVKAKDEGNYEVIDNIVYSVTINQHSVSCSCSFYTNTNLLCRHIFYLVSEKKINDFNKEWIPVKWQVSPESVTQMASKAKTSVKIKPLSPEKVKKMRKNNKFLEMLRVMKLIANMNSVLEPREYCTRFELLIQLHKLWQDGKRVSVDESSEDIKCQEMNRIFRNFADMSNYLGPKEYKDRFDLLLELQALWQEGKKVSLVEFSEEDDKKFQNSSMRDELDNVILTELDNELADKAVSEKANELFRIMHKAKPVKTADAFTQVTENFQEVLISKPVKHPVCNKSKSVTKVMPDTNSLPAVKPTQGGLPFINMIATPTPLPVKSEIFTSVNNACSEKKICDSESFRDSMVIYLEPNTKPDMRPAVQVVVPPSLGIDDIIVKMEVNDPPSLVPGSGPPLITRRNTRQKLVSESHNDNQYVHYTLPKPGEIHAIKREQGLLPTKRKVYTRKDLNKKRKLCDENLDFTVRMAEVNRFIITLSNKEIQDLLEVSLNFNYTKVQDAEELKHRCRCDAVLSLVDEMQNMSNGRILEAVIVAVIQRCKILNVNPKKSTTAYVLGASLLLYSYIHNLRPMQTVLTLYPLGIHEMSSPQPQVYSEDIHIIVGNMSLTQQSLDTLSPGEHLDDQVIHAYLGLKAQLRNVGGANEIFIFPSQLANVWETGEFGNWLFRNVDLSSFRWLLMPIKTEKHWFLLAGNVKSQTVTLLDSLHNTERRRKYFTLWKKYMMERARALGPTNIEWRTCHTSSTQQEEAYNSGVFILMNADALLLNVPALVIRNCHANNYRSFVLNQLLKHGQPVCEDFSSLYTS</sequence>
<dbReference type="GO" id="GO:0008270">
    <property type="term" value="F:zinc ion binding"/>
    <property type="evidence" value="ECO:0007669"/>
    <property type="project" value="UniProtKB-KW"/>
</dbReference>
<dbReference type="AlphaFoldDB" id="A0A3R7SXW1"/>
<dbReference type="Proteomes" id="UP000283509">
    <property type="component" value="Unassembled WGS sequence"/>
</dbReference>
<dbReference type="SUPFAM" id="SSF54001">
    <property type="entry name" value="Cysteine proteinases"/>
    <property type="match status" value="1"/>
</dbReference>
<dbReference type="PANTHER" id="PTHR31569">
    <property type="entry name" value="SWIM-TYPE DOMAIN-CONTAINING PROTEIN"/>
    <property type="match status" value="1"/>
</dbReference>
<dbReference type="EMBL" id="QCYY01001116">
    <property type="protein sequence ID" value="ROT80471.1"/>
    <property type="molecule type" value="Genomic_DNA"/>
</dbReference>
<evidence type="ECO:0000259" key="5">
    <source>
        <dbReference type="PROSITE" id="PS50600"/>
    </source>
</evidence>
<dbReference type="InterPro" id="IPR038765">
    <property type="entry name" value="Papain-like_cys_pep_sf"/>
</dbReference>
<accession>A0A3R7SXW1</accession>
<dbReference type="STRING" id="6689.A0A3R7SXW1"/>
<comment type="similarity">
    <text evidence="1">Belongs to the peptidase C48 family.</text>
</comment>
<reference evidence="7 8" key="2">
    <citation type="submission" date="2019-01" db="EMBL/GenBank/DDBJ databases">
        <title>The decoding of complex shrimp genome reveals the adaptation for benthos swimmer, frequently molting mechanism and breeding impact on genome.</title>
        <authorList>
            <person name="Sun Y."/>
            <person name="Gao Y."/>
            <person name="Yu Y."/>
        </authorList>
    </citation>
    <scope>NUCLEOTIDE SEQUENCE [LARGE SCALE GENOMIC DNA]</scope>
    <source>
        <tissue evidence="7">Muscle</tissue>
    </source>
</reference>
<dbReference type="GO" id="GO:0006508">
    <property type="term" value="P:proteolysis"/>
    <property type="evidence" value="ECO:0007669"/>
    <property type="project" value="UniProtKB-KW"/>
</dbReference>
<dbReference type="PROSITE" id="PS50600">
    <property type="entry name" value="ULP_PROTEASE"/>
    <property type="match status" value="1"/>
</dbReference>
<keyword evidence="3" id="KW-0378">Hydrolase</keyword>
<dbReference type="Pfam" id="PF02902">
    <property type="entry name" value="Peptidase_C48"/>
    <property type="match status" value="1"/>
</dbReference>
<dbReference type="InterPro" id="IPR003653">
    <property type="entry name" value="Peptidase_C48_C"/>
</dbReference>
<keyword evidence="4" id="KW-0479">Metal-binding</keyword>
<feature type="domain" description="SWIM-type" evidence="6">
    <location>
        <begin position="388"/>
        <end position="422"/>
    </location>
</feature>
<dbReference type="InterPro" id="IPR007527">
    <property type="entry name" value="Znf_SWIM"/>
</dbReference>
<name>A0A3R7SXW1_PENVA</name>
<proteinExistence type="inferred from homology"/>
<evidence type="ECO:0000313" key="8">
    <source>
        <dbReference type="Proteomes" id="UP000283509"/>
    </source>
</evidence>
<dbReference type="PANTHER" id="PTHR31569:SF4">
    <property type="entry name" value="SWIM-TYPE DOMAIN-CONTAINING PROTEIN"/>
    <property type="match status" value="1"/>
</dbReference>
<dbReference type="Pfam" id="PF21056">
    <property type="entry name" value="ZSWIM1-3_RNaseH-like"/>
    <property type="match status" value="1"/>
</dbReference>
<evidence type="ECO:0000313" key="7">
    <source>
        <dbReference type="EMBL" id="ROT80471.1"/>
    </source>
</evidence>
<comment type="caution">
    <text evidence="7">The sequence shown here is derived from an EMBL/GenBank/DDBJ whole genome shotgun (WGS) entry which is preliminary data.</text>
</comment>
<reference evidence="7 8" key="1">
    <citation type="submission" date="2018-04" db="EMBL/GenBank/DDBJ databases">
        <authorList>
            <person name="Zhang X."/>
            <person name="Yuan J."/>
            <person name="Li F."/>
            <person name="Xiang J."/>
        </authorList>
    </citation>
    <scope>NUCLEOTIDE SEQUENCE [LARGE SCALE GENOMIC DNA]</scope>
    <source>
        <tissue evidence="7">Muscle</tissue>
    </source>
</reference>
<dbReference type="Gene3D" id="3.40.395.10">
    <property type="entry name" value="Adenoviral Proteinase, Chain A"/>
    <property type="match status" value="1"/>
</dbReference>
<evidence type="ECO:0000256" key="3">
    <source>
        <dbReference type="ARBA" id="ARBA00022801"/>
    </source>
</evidence>
<keyword evidence="2" id="KW-0645">Protease</keyword>
<evidence type="ECO:0000259" key="6">
    <source>
        <dbReference type="PROSITE" id="PS50966"/>
    </source>
</evidence>
<dbReference type="PROSITE" id="PS50966">
    <property type="entry name" value="ZF_SWIM"/>
    <property type="match status" value="1"/>
</dbReference>
<evidence type="ECO:0000256" key="1">
    <source>
        <dbReference type="ARBA" id="ARBA00005234"/>
    </source>
</evidence>